<sequence length="416" mass="46188">CCCCRELNKVMGGLDIPTTFEAGKGYETPCAGIRILVVDGNSKHLRTISELLDSLQYQVVPVNCAAGALFILREKRSIFDLLLIEINLPDMDGYEFLEKIQHEFNLPTIVMSTENNDVATYNCLVRGAMFCVSKPASRNDLKGLWQFAHIKERDNKRVKILVGLASSQGDNSVDSYLGIVSSLGVGSCGRKSKRGDLKDEGDGGPSRKRPRMVWTSELHGKFVEIVSELGIDKALPKQIFERMNVPGLKKSNISSHLQKYRLALKEKQETRQKPSSPLIGSTESQTWGSMPTGLQEELKGNDVMHHNKEECYTPSLKDGQSGVTSEQPSSGDSNTNSVGNNCDAVDELELDIDLSILEDSDFWSDTNISTLLDTQCHREDQQAPAPKIWQDDIGIPNYDYNPDIFSGDFDFPCLIN</sequence>
<dbReference type="InterPro" id="IPR011006">
    <property type="entry name" value="CheY-like_superfamily"/>
</dbReference>
<keyword evidence="3" id="KW-0805">Transcription regulation</keyword>
<dbReference type="Pfam" id="PF00072">
    <property type="entry name" value="Response_reg"/>
    <property type="match status" value="1"/>
</dbReference>
<dbReference type="EMBL" id="JBAMMX010000021">
    <property type="protein sequence ID" value="KAK6920209.1"/>
    <property type="molecule type" value="Genomic_DNA"/>
</dbReference>
<evidence type="ECO:0000256" key="5">
    <source>
        <dbReference type="ARBA" id="ARBA00023242"/>
    </source>
</evidence>
<dbReference type="SUPFAM" id="SSF52172">
    <property type="entry name" value="CheY-like"/>
    <property type="match status" value="1"/>
</dbReference>
<evidence type="ECO:0000313" key="9">
    <source>
        <dbReference type="EMBL" id="KAK6920209.1"/>
    </source>
</evidence>
<name>A0AAN8UW28_9MAGN</name>
<dbReference type="FunFam" id="1.10.10.60:FF:000007">
    <property type="entry name" value="Two-component response regulator"/>
    <property type="match status" value="1"/>
</dbReference>
<feature type="non-terminal residue" evidence="9">
    <location>
        <position position="1"/>
    </location>
</feature>
<dbReference type="Proteomes" id="UP001370490">
    <property type="component" value="Unassembled WGS sequence"/>
</dbReference>
<feature type="region of interest" description="Disordered" evidence="7">
    <location>
        <begin position="266"/>
        <end position="294"/>
    </location>
</feature>
<evidence type="ECO:0000256" key="2">
    <source>
        <dbReference type="ARBA" id="ARBA00023012"/>
    </source>
</evidence>
<dbReference type="InterPro" id="IPR009057">
    <property type="entry name" value="Homeodomain-like_sf"/>
</dbReference>
<reference evidence="9 10" key="1">
    <citation type="submission" date="2023-12" db="EMBL/GenBank/DDBJ databases">
        <title>A high-quality genome assembly for Dillenia turbinata (Dilleniales).</title>
        <authorList>
            <person name="Chanderbali A."/>
        </authorList>
    </citation>
    <scope>NUCLEOTIDE SEQUENCE [LARGE SCALE GENOMIC DNA]</scope>
    <source>
        <strain evidence="9">LSX21</strain>
        <tissue evidence="9">Leaf</tissue>
    </source>
</reference>
<keyword evidence="4" id="KW-0804">Transcription</keyword>
<comment type="caution">
    <text evidence="9">The sequence shown here is derived from an EMBL/GenBank/DDBJ whole genome shotgun (WGS) entry which is preliminary data.</text>
</comment>
<keyword evidence="2" id="KW-0902">Two-component regulatory system</keyword>
<proteinExistence type="predicted"/>
<comment type="caution">
    <text evidence="6">Lacks conserved residue(s) required for the propagation of feature annotation.</text>
</comment>
<evidence type="ECO:0000259" key="8">
    <source>
        <dbReference type="PROSITE" id="PS50110"/>
    </source>
</evidence>
<dbReference type="SUPFAM" id="SSF46689">
    <property type="entry name" value="Homeodomain-like"/>
    <property type="match status" value="1"/>
</dbReference>
<gene>
    <name evidence="9" type="ORF">RJ641_016113</name>
</gene>
<evidence type="ECO:0000256" key="4">
    <source>
        <dbReference type="ARBA" id="ARBA00023163"/>
    </source>
</evidence>
<dbReference type="PANTHER" id="PTHR43874:SF58">
    <property type="entry name" value="TWO-COMPONENT RESPONSE REGULATOR-LIKE APRR8-RELATED"/>
    <property type="match status" value="1"/>
</dbReference>
<evidence type="ECO:0000256" key="6">
    <source>
        <dbReference type="PROSITE-ProRule" id="PRU00169"/>
    </source>
</evidence>
<organism evidence="9 10">
    <name type="scientific">Dillenia turbinata</name>
    <dbReference type="NCBI Taxonomy" id="194707"/>
    <lineage>
        <taxon>Eukaryota</taxon>
        <taxon>Viridiplantae</taxon>
        <taxon>Streptophyta</taxon>
        <taxon>Embryophyta</taxon>
        <taxon>Tracheophyta</taxon>
        <taxon>Spermatophyta</taxon>
        <taxon>Magnoliopsida</taxon>
        <taxon>eudicotyledons</taxon>
        <taxon>Gunneridae</taxon>
        <taxon>Pentapetalae</taxon>
        <taxon>Dilleniales</taxon>
        <taxon>Dilleniaceae</taxon>
        <taxon>Dillenia</taxon>
    </lineage>
</organism>
<dbReference type="NCBIfam" id="TIGR01557">
    <property type="entry name" value="myb_SHAQKYF"/>
    <property type="match status" value="1"/>
</dbReference>
<dbReference type="PROSITE" id="PS50110">
    <property type="entry name" value="RESPONSE_REGULATORY"/>
    <property type="match status" value="1"/>
</dbReference>
<feature type="region of interest" description="Disordered" evidence="7">
    <location>
        <begin position="187"/>
        <end position="211"/>
    </location>
</feature>
<evidence type="ECO:0000256" key="1">
    <source>
        <dbReference type="ARBA" id="ARBA00004123"/>
    </source>
</evidence>
<dbReference type="InterPro" id="IPR045279">
    <property type="entry name" value="ARR-like"/>
</dbReference>
<comment type="subcellular location">
    <subcellularLocation>
        <location evidence="1">Nucleus</location>
    </subcellularLocation>
</comment>
<dbReference type="GO" id="GO:0000160">
    <property type="term" value="P:phosphorelay signal transduction system"/>
    <property type="evidence" value="ECO:0007669"/>
    <property type="project" value="UniProtKB-KW"/>
</dbReference>
<feature type="compositionally biased region" description="Polar residues" evidence="7">
    <location>
        <begin position="321"/>
        <end position="340"/>
    </location>
</feature>
<dbReference type="GO" id="GO:0005634">
    <property type="term" value="C:nucleus"/>
    <property type="evidence" value="ECO:0007669"/>
    <property type="project" value="UniProtKB-SubCell"/>
</dbReference>
<feature type="region of interest" description="Disordered" evidence="7">
    <location>
        <begin position="312"/>
        <end position="341"/>
    </location>
</feature>
<evidence type="ECO:0000256" key="3">
    <source>
        <dbReference type="ARBA" id="ARBA00023015"/>
    </source>
</evidence>
<dbReference type="GO" id="GO:0003677">
    <property type="term" value="F:DNA binding"/>
    <property type="evidence" value="ECO:0007669"/>
    <property type="project" value="InterPro"/>
</dbReference>
<dbReference type="GO" id="GO:0009736">
    <property type="term" value="P:cytokinin-activated signaling pathway"/>
    <property type="evidence" value="ECO:0007669"/>
    <property type="project" value="InterPro"/>
</dbReference>
<dbReference type="AlphaFoldDB" id="A0AAN8UW28"/>
<dbReference type="SMART" id="SM00448">
    <property type="entry name" value="REC"/>
    <property type="match status" value="1"/>
</dbReference>
<keyword evidence="10" id="KW-1185">Reference proteome</keyword>
<protein>
    <submittedName>
        <fullName evidence="9">Signal transduction response regulator, receiver domain</fullName>
    </submittedName>
</protein>
<keyword evidence="5" id="KW-0539">Nucleus</keyword>
<dbReference type="Gene3D" id="3.40.50.2300">
    <property type="match status" value="1"/>
</dbReference>
<accession>A0AAN8UW28</accession>
<evidence type="ECO:0000313" key="10">
    <source>
        <dbReference type="Proteomes" id="UP001370490"/>
    </source>
</evidence>
<feature type="compositionally biased region" description="Polar residues" evidence="7">
    <location>
        <begin position="273"/>
        <end position="289"/>
    </location>
</feature>
<dbReference type="Gene3D" id="1.10.10.60">
    <property type="entry name" value="Homeodomain-like"/>
    <property type="match status" value="1"/>
</dbReference>
<dbReference type="InterPro" id="IPR006447">
    <property type="entry name" value="Myb_dom_plants"/>
</dbReference>
<evidence type="ECO:0000256" key="7">
    <source>
        <dbReference type="SAM" id="MobiDB-lite"/>
    </source>
</evidence>
<dbReference type="InterPro" id="IPR001789">
    <property type="entry name" value="Sig_transdc_resp-reg_receiver"/>
</dbReference>
<dbReference type="PANTHER" id="PTHR43874">
    <property type="entry name" value="TWO-COMPONENT RESPONSE REGULATOR"/>
    <property type="match status" value="1"/>
</dbReference>
<feature type="domain" description="Response regulatory" evidence="8">
    <location>
        <begin position="34"/>
        <end position="149"/>
    </location>
</feature>